<keyword evidence="2" id="KW-0472">Membrane</keyword>
<evidence type="ECO:0008006" key="5">
    <source>
        <dbReference type="Google" id="ProtNLM"/>
    </source>
</evidence>
<accession>A0A1V6LQA4</accession>
<keyword evidence="1" id="KW-0175">Coiled coil</keyword>
<organism evidence="3 4">
    <name type="scientific">Croceivirga radicis</name>
    <dbReference type="NCBI Taxonomy" id="1929488"/>
    <lineage>
        <taxon>Bacteria</taxon>
        <taxon>Pseudomonadati</taxon>
        <taxon>Bacteroidota</taxon>
        <taxon>Flavobacteriia</taxon>
        <taxon>Flavobacteriales</taxon>
        <taxon>Flavobacteriaceae</taxon>
        <taxon>Croceivirga</taxon>
    </lineage>
</organism>
<comment type="caution">
    <text evidence="3">The sequence shown here is derived from an EMBL/GenBank/DDBJ whole genome shotgun (WGS) entry which is preliminary data.</text>
</comment>
<evidence type="ECO:0000256" key="2">
    <source>
        <dbReference type="SAM" id="Phobius"/>
    </source>
</evidence>
<gene>
    <name evidence="3" type="ORF">BUL40_11435</name>
</gene>
<dbReference type="AlphaFoldDB" id="A0A1V6LQA4"/>
<dbReference type="EMBL" id="MTBC01000007">
    <property type="protein sequence ID" value="OQD42371.1"/>
    <property type="molecule type" value="Genomic_DNA"/>
</dbReference>
<name>A0A1V6LQA4_9FLAO</name>
<keyword evidence="4" id="KW-1185">Reference proteome</keyword>
<feature type="transmembrane region" description="Helical" evidence="2">
    <location>
        <begin position="46"/>
        <end position="67"/>
    </location>
</feature>
<proteinExistence type="predicted"/>
<sequence length="195" mass="22357">MAQDLREMFQKEREIQKFKLKEGHQERFLDKLDSALPTNNKKKTTIIYWLGIAATLVIALTAGLFLFNKEKPITATKTVINAKTHTENDNGISLGDLSPDLQKIETYYVGNINYELSKLEVSNENKEVVDGYMEQLAQLDHEYKELNVELNNYGPNEDTISALIQNLQLRLQLLQKLKSKLNQLKSSENEQSTII</sequence>
<feature type="coiled-coil region" evidence="1">
    <location>
        <begin position="129"/>
        <end position="190"/>
    </location>
</feature>
<protein>
    <recommendedName>
        <fullName evidence="5">Anti-sigma factor</fullName>
    </recommendedName>
</protein>
<evidence type="ECO:0000313" key="4">
    <source>
        <dbReference type="Proteomes" id="UP000191680"/>
    </source>
</evidence>
<dbReference type="RefSeq" id="WP_080319371.1">
    <property type="nucleotide sequence ID" value="NZ_MTBC01000007.1"/>
</dbReference>
<evidence type="ECO:0000313" key="3">
    <source>
        <dbReference type="EMBL" id="OQD42371.1"/>
    </source>
</evidence>
<dbReference type="Proteomes" id="UP000191680">
    <property type="component" value="Unassembled WGS sequence"/>
</dbReference>
<dbReference type="OrthoDB" id="1441018at2"/>
<evidence type="ECO:0000256" key="1">
    <source>
        <dbReference type="SAM" id="Coils"/>
    </source>
</evidence>
<reference evidence="3 4" key="1">
    <citation type="submission" date="2016-12" db="EMBL/GenBank/DDBJ databases">
        <authorList>
            <person name="Song W.-J."/>
            <person name="Kurnit D.M."/>
        </authorList>
    </citation>
    <scope>NUCLEOTIDE SEQUENCE [LARGE SCALE GENOMIC DNA]</scope>
    <source>
        <strain evidence="3 4">HSG9</strain>
    </source>
</reference>
<keyword evidence="2" id="KW-0812">Transmembrane</keyword>
<keyword evidence="2" id="KW-1133">Transmembrane helix</keyword>